<sequence length="213" mass="24736">MESIPFPLQVLNDDLLIVVFEHLMELSPNTMNACTSVCHRFYRLALPIKYREVTVSNAKWCTRSKRLGNAKSQIPLFVRKATLDDHYSYGSGDTECLSDFVRAAKHLERIAIYGSYKFSQKLLDEIDTLLPNIWIDYHAEYPREEDGIYEGWGSRPPTTIEMNGFYSRRLRSLRIDTIWCSTVEQDVAQCSLEKIIKHSPNLRHLTSWSSFVH</sequence>
<evidence type="ECO:0008006" key="3">
    <source>
        <dbReference type="Google" id="ProtNLM"/>
    </source>
</evidence>
<name>A0A6A6VEE8_9PLEO</name>
<dbReference type="OrthoDB" id="3945550at2759"/>
<reference evidence="1" key="1">
    <citation type="journal article" date="2020" name="Stud. Mycol.">
        <title>101 Dothideomycetes genomes: a test case for predicting lifestyles and emergence of pathogens.</title>
        <authorList>
            <person name="Haridas S."/>
            <person name="Albert R."/>
            <person name="Binder M."/>
            <person name="Bloem J."/>
            <person name="Labutti K."/>
            <person name="Salamov A."/>
            <person name="Andreopoulos B."/>
            <person name="Baker S."/>
            <person name="Barry K."/>
            <person name="Bills G."/>
            <person name="Bluhm B."/>
            <person name="Cannon C."/>
            <person name="Castanera R."/>
            <person name="Culley D."/>
            <person name="Daum C."/>
            <person name="Ezra D."/>
            <person name="Gonzalez J."/>
            <person name="Henrissat B."/>
            <person name="Kuo A."/>
            <person name="Liang C."/>
            <person name="Lipzen A."/>
            <person name="Lutzoni F."/>
            <person name="Magnuson J."/>
            <person name="Mondo S."/>
            <person name="Nolan M."/>
            <person name="Ohm R."/>
            <person name="Pangilinan J."/>
            <person name="Park H.-J."/>
            <person name="Ramirez L."/>
            <person name="Alfaro M."/>
            <person name="Sun H."/>
            <person name="Tritt A."/>
            <person name="Yoshinaga Y."/>
            <person name="Zwiers L.-H."/>
            <person name="Turgeon B."/>
            <person name="Goodwin S."/>
            <person name="Spatafora J."/>
            <person name="Crous P."/>
            <person name="Grigoriev I."/>
        </authorList>
    </citation>
    <scope>NUCLEOTIDE SEQUENCE</scope>
    <source>
        <strain evidence="1">CBS 119925</strain>
    </source>
</reference>
<dbReference type="AlphaFoldDB" id="A0A6A6VEE8"/>
<dbReference type="Proteomes" id="UP000799440">
    <property type="component" value="Unassembled WGS sequence"/>
</dbReference>
<gene>
    <name evidence="1" type="ORF">M011DRAFT_466075</name>
</gene>
<accession>A0A6A6VEE8</accession>
<feature type="non-terminal residue" evidence="1">
    <location>
        <position position="213"/>
    </location>
</feature>
<evidence type="ECO:0000313" key="2">
    <source>
        <dbReference type="Proteomes" id="UP000799440"/>
    </source>
</evidence>
<dbReference type="EMBL" id="MU006567">
    <property type="protein sequence ID" value="KAF2748945.1"/>
    <property type="molecule type" value="Genomic_DNA"/>
</dbReference>
<keyword evidence="2" id="KW-1185">Reference proteome</keyword>
<protein>
    <recommendedName>
        <fullName evidence="3">F-box domain-containing protein</fullName>
    </recommendedName>
</protein>
<evidence type="ECO:0000313" key="1">
    <source>
        <dbReference type="EMBL" id="KAF2748945.1"/>
    </source>
</evidence>
<organism evidence="1 2">
    <name type="scientific">Sporormia fimetaria CBS 119925</name>
    <dbReference type="NCBI Taxonomy" id="1340428"/>
    <lineage>
        <taxon>Eukaryota</taxon>
        <taxon>Fungi</taxon>
        <taxon>Dikarya</taxon>
        <taxon>Ascomycota</taxon>
        <taxon>Pezizomycotina</taxon>
        <taxon>Dothideomycetes</taxon>
        <taxon>Pleosporomycetidae</taxon>
        <taxon>Pleosporales</taxon>
        <taxon>Sporormiaceae</taxon>
        <taxon>Sporormia</taxon>
    </lineage>
</organism>
<proteinExistence type="predicted"/>